<dbReference type="RefSeq" id="WP_055288388.1">
    <property type="nucleotide sequence ID" value="NZ_AP019724.1"/>
</dbReference>
<evidence type="ECO:0000313" key="3">
    <source>
        <dbReference type="EMBL" id="RGJ97141.1"/>
    </source>
</evidence>
<dbReference type="SUPFAM" id="SSF47336">
    <property type="entry name" value="ACP-like"/>
    <property type="match status" value="1"/>
</dbReference>
<organism evidence="3 4">
    <name type="scientific">Bacteroides uniformis</name>
    <dbReference type="NCBI Taxonomy" id="820"/>
    <lineage>
        <taxon>Bacteria</taxon>
        <taxon>Pseudomonadati</taxon>
        <taxon>Bacteroidota</taxon>
        <taxon>Bacteroidia</taxon>
        <taxon>Bacteroidales</taxon>
        <taxon>Bacteroidaceae</taxon>
        <taxon>Bacteroides</taxon>
    </lineage>
</organism>
<dbReference type="EMBL" id="QSPV01000001">
    <property type="protein sequence ID" value="RGJ97141.1"/>
    <property type="molecule type" value="Genomic_DNA"/>
</dbReference>
<dbReference type="KEGG" id="bun:Bun01g_24200"/>
<dbReference type="InterPro" id="IPR036736">
    <property type="entry name" value="ACP-like_sf"/>
</dbReference>
<evidence type="ECO:0000313" key="4">
    <source>
        <dbReference type="Proteomes" id="UP000260844"/>
    </source>
</evidence>
<dbReference type="Pfam" id="PF00550">
    <property type="entry name" value="PP-binding"/>
    <property type="match status" value="1"/>
</dbReference>
<dbReference type="Proteomes" id="UP000260844">
    <property type="component" value="Unassembled WGS sequence"/>
</dbReference>
<name>A0A412MSG7_BACUN</name>
<dbReference type="EMBL" id="AP019724">
    <property type="protein sequence ID" value="BBK88050.1"/>
    <property type="molecule type" value="Genomic_DNA"/>
</dbReference>
<protein>
    <submittedName>
        <fullName evidence="3">Acyl carrier protein</fullName>
    </submittedName>
</protein>
<dbReference type="Gene3D" id="1.10.1200.10">
    <property type="entry name" value="ACP-like"/>
    <property type="match status" value="1"/>
</dbReference>
<dbReference type="InterPro" id="IPR009081">
    <property type="entry name" value="PP-bd_ACP"/>
</dbReference>
<gene>
    <name evidence="2" type="ORF">Bun01g_24200</name>
    <name evidence="3" type="ORF">DXD40_01695</name>
</gene>
<evidence type="ECO:0000313" key="2">
    <source>
        <dbReference type="EMBL" id="BBK88050.1"/>
    </source>
</evidence>
<reference evidence="3 4" key="1">
    <citation type="submission" date="2018-08" db="EMBL/GenBank/DDBJ databases">
        <title>A genome reference for cultivated species of the human gut microbiota.</title>
        <authorList>
            <person name="Zou Y."/>
            <person name="Xue W."/>
            <person name="Luo G."/>
        </authorList>
    </citation>
    <scope>NUCLEOTIDE SEQUENCE [LARGE SCALE GENOMIC DNA]</scope>
    <source>
        <strain evidence="3 4">TM04-30</strain>
    </source>
</reference>
<reference evidence="2 5" key="2">
    <citation type="submission" date="2019-06" db="EMBL/GenBank/DDBJ databases">
        <title>Complete genome sequence of Bacteroides uniformis NBRC 113350.</title>
        <authorList>
            <person name="Miura T."/>
            <person name="Furukawa M."/>
            <person name="Shimamura M."/>
            <person name="Ohyama Y."/>
            <person name="Yamazoe A."/>
            <person name="Kawasaki H."/>
        </authorList>
    </citation>
    <scope>NUCLEOTIDE SEQUENCE [LARGE SCALE GENOMIC DNA]</scope>
    <source>
        <strain evidence="2 5">NBRC 113350</strain>
    </source>
</reference>
<dbReference type="AlphaFoldDB" id="A0A412MSG7"/>
<evidence type="ECO:0000259" key="1">
    <source>
        <dbReference type="Pfam" id="PF00550"/>
    </source>
</evidence>
<accession>A0A412MSG7</accession>
<proteinExistence type="predicted"/>
<dbReference type="Proteomes" id="UP000320533">
    <property type="component" value="Chromosome"/>
</dbReference>
<evidence type="ECO:0000313" key="5">
    <source>
        <dbReference type="Proteomes" id="UP000320533"/>
    </source>
</evidence>
<sequence length="77" mass="8716">MEQKDFFMALEDAFDETNIEDLTLETNFRELDEWSSITALSLIASIDDAFGVTLSGDFIKSVSTLRDIFSEVQSKVK</sequence>
<feature type="domain" description="Carrier" evidence="1">
    <location>
        <begin position="18"/>
        <end position="68"/>
    </location>
</feature>